<dbReference type="KEGG" id="vg:75691393"/>
<evidence type="ECO:0000313" key="2">
    <source>
        <dbReference type="Proteomes" id="UP000827387"/>
    </source>
</evidence>
<dbReference type="RefSeq" id="YP_010358621.1">
    <property type="nucleotide sequence ID" value="NC_062764.1"/>
</dbReference>
<dbReference type="GeneID" id="75691393"/>
<sequence length="173" mass="19577">MVDYNKLVLNSTIYLIEGNEDIVKNEEAGFISSNNIFVNNQYMILLKTAFENIGLFDEKRRQNLITIYNKIIGSYNYIKETKVSIKDFTIEPDNIEMLVGEVIDVYVTCTPKLTTDANKIAIYNPSTRICTVKQIDVKNNIVHLTITANDNGNSEIEITGGSVLKKLNVVVNY</sequence>
<name>A0AAE7V1P9_9CAUD</name>
<dbReference type="EMBL" id="MZ130474">
    <property type="protein sequence ID" value="QWM89049.1"/>
    <property type="molecule type" value="Genomic_DNA"/>
</dbReference>
<accession>A0AAE7V1P9</accession>
<keyword evidence="2" id="KW-1185">Reference proteome</keyword>
<reference evidence="1 2" key="1">
    <citation type="submission" date="2021-04" db="EMBL/GenBank/DDBJ databases">
        <authorList>
            <person name="Shkoporov A.N."/>
            <person name="Stockdale S.R."/>
            <person name="Guerin E."/>
            <person name="Ross R.P."/>
            <person name="Hill C."/>
        </authorList>
    </citation>
    <scope>NUCLEOTIDE SEQUENCE [LARGE SCALE GENOMIC DNA]</scope>
    <source>
        <strain evidence="2">cr49_1</strain>
    </source>
</reference>
<evidence type="ECO:0000313" key="1">
    <source>
        <dbReference type="EMBL" id="QWM89049.1"/>
    </source>
</evidence>
<proteinExistence type="predicted"/>
<dbReference type="Proteomes" id="UP000827387">
    <property type="component" value="Segment"/>
</dbReference>
<gene>
    <name evidence="1" type="primary">gp_05139</name>
</gene>
<protein>
    <submittedName>
        <fullName evidence="1">Uncharacterized protein</fullName>
    </submittedName>
</protein>
<organism evidence="1 2">
    <name type="scientific">uncultured phage cr49_1</name>
    <dbReference type="NCBI Taxonomy" id="2986402"/>
    <lineage>
        <taxon>Viruses</taxon>
        <taxon>Duplodnaviria</taxon>
        <taxon>Heunggongvirae</taxon>
        <taxon>Uroviricota</taxon>
        <taxon>Caudoviricetes</taxon>
        <taxon>Crassvirales</taxon>
        <taxon>Intestiviridae</taxon>
        <taxon>Crudevirinae</taxon>
        <taxon>Diorhovirus</taxon>
        <taxon>Diorhovirus copri</taxon>
    </lineage>
</organism>